<comment type="caution">
    <text evidence="1">The sequence shown here is derived from an EMBL/GenBank/DDBJ whole genome shotgun (WGS) entry which is preliminary data.</text>
</comment>
<protein>
    <submittedName>
        <fullName evidence="1">Uncharacterized protein</fullName>
    </submittedName>
</protein>
<name>A0AAW1WWN3_RUBAR</name>
<proteinExistence type="predicted"/>
<dbReference type="AlphaFoldDB" id="A0AAW1WWN3"/>
<reference evidence="1 2" key="1">
    <citation type="journal article" date="2023" name="G3 (Bethesda)">
        <title>A chromosome-length genome assembly and annotation of blackberry (Rubus argutus, cv. 'Hillquist').</title>
        <authorList>
            <person name="Bruna T."/>
            <person name="Aryal R."/>
            <person name="Dudchenko O."/>
            <person name="Sargent D.J."/>
            <person name="Mead D."/>
            <person name="Buti M."/>
            <person name="Cavallini A."/>
            <person name="Hytonen T."/>
            <person name="Andres J."/>
            <person name="Pham M."/>
            <person name="Weisz D."/>
            <person name="Mascagni F."/>
            <person name="Usai G."/>
            <person name="Natali L."/>
            <person name="Bassil N."/>
            <person name="Fernandez G.E."/>
            <person name="Lomsadze A."/>
            <person name="Armour M."/>
            <person name="Olukolu B."/>
            <person name="Poorten T."/>
            <person name="Britton C."/>
            <person name="Davik J."/>
            <person name="Ashrafi H."/>
            <person name="Aiden E.L."/>
            <person name="Borodovsky M."/>
            <person name="Worthington M."/>
        </authorList>
    </citation>
    <scope>NUCLEOTIDE SEQUENCE [LARGE SCALE GENOMIC DNA]</scope>
    <source>
        <strain evidence="1">PI 553951</strain>
    </source>
</reference>
<accession>A0AAW1WWN3</accession>
<evidence type="ECO:0000313" key="2">
    <source>
        <dbReference type="Proteomes" id="UP001457282"/>
    </source>
</evidence>
<sequence length="198" mass="22367">MSSLLAACLIPIQIDTVIPAIMVLTVAGALYPPYLTVINSSIQAQRGISRMADCDDYAFLVDKQWFDLDYDKTNFRAVKKMDSIPVVLDWSLSSDNNKSLFKLYKGFAAHPIKEEFERLDTVLPWMRGLEMTMMLKKRKDLCFLGWPSCSHPIAHERPKSQTILQIISGSVPVPRVSLFKPAFVWPNMPEGQSSIADQ</sequence>
<dbReference type="Proteomes" id="UP001457282">
    <property type="component" value="Unassembled WGS sequence"/>
</dbReference>
<evidence type="ECO:0000313" key="1">
    <source>
        <dbReference type="EMBL" id="KAK9928063.1"/>
    </source>
</evidence>
<gene>
    <name evidence="1" type="ORF">M0R45_025217</name>
</gene>
<keyword evidence="2" id="KW-1185">Reference proteome</keyword>
<organism evidence="1 2">
    <name type="scientific">Rubus argutus</name>
    <name type="common">Southern blackberry</name>
    <dbReference type="NCBI Taxonomy" id="59490"/>
    <lineage>
        <taxon>Eukaryota</taxon>
        <taxon>Viridiplantae</taxon>
        <taxon>Streptophyta</taxon>
        <taxon>Embryophyta</taxon>
        <taxon>Tracheophyta</taxon>
        <taxon>Spermatophyta</taxon>
        <taxon>Magnoliopsida</taxon>
        <taxon>eudicotyledons</taxon>
        <taxon>Gunneridae</taxon>
        <taxon>Pentapetalae</taxon>
        <taxon>rosids</taxon>
        <taxon>fabids</taxon>
        <taxon>Rosales</taxon>
        <taxon>Rosaceae</taxon>
        <taxon>Rosoideae</taxon>
        <taxon>Rosoideae incertae sedis</taxon>
        <taxon>Rubus</taxon>
    </lineage>
</organism>
<dbReference type="EMBL" id="JBEDUW010000005">
    <property type="protein sequence ID" value="KAK9928063.1"/>
    <property type="molecule type" value="Genomic_DNA"/>
</dbReference>